<keyword evidence="2" id="KW-1185">Reference proteome</keyword>
<evidence type="ECO:0000313" key="2">
    <source>
        <dbReference type="Proteomes" id="UP001497680"/>
    </source>
</evidence>
<sequence>MSGTPNRNSAPPAGFSANSSNNSNNNSGPQDGCVPGTDITDRLRQTRPPWPGFETGRSGQRPPELHRLSGFPPRDRSTTATMKVKHHGTKSLPPLPIGFGRATNTDTPPRRDRGPIDLLGSDGGGDDLTSLPRPLTPDVLVTPATPAVAESGRVPSEQHRRAVSLEDSTHRPATPSGVHGDMGRWLECLARRDGDKGKDEGGDEDKDKEKGAGRSIW</sequence>
<dbReference type="EMBL" id="MU394311">
    <property type="protein sequence ID" value="KAI6086917.1"/>
    <property type="molecule type" value="Genomic_DNA"/>
</dbReference>
<evidence type="ECO:0000313" key="1">
    <source>
        <dbReference type="EMBL" id="KAI6086917.1"/>
    </source>
</evidence>
<protein>
    <submittedName>
        <fullName evidence="1">Uncharacterized protein</fullName>
    </submittedName>
</protein>
<dbReference type="Proteomes" id="UP001497680">
    <property type="component" value="Unassembled WGS sequence"/>
</dbReference>
<accession>A0ACC0D2I7</accession>
<name>A0ACC0D2I7_9PEZI</name>
<proteinExistence type="predicted"/>
<comment type="caution">
    <text evidence="1">The sequence shown here is derived from an EMBL/GenBank/DDBJ whole genome shotgun (WGS) entry which is preliminary data.</text>
</comment>
<gene>
    <name evidence="1" type="ORF">F4821DRAFT_259423</name>
</gene>
<reference evidence="1 2" key="1">
    <citation type="journal article" date="2022" name="New Phytol.">
        <title>Ecological generalism drives hyperdiversity of secondary metabolite gene clusters in xylarialean endophytes.</title>
        <authorList>
            <person name="Franco M.E.E."/>
            <person name="Wisecaver J.H."/>
            <person name="Arnold A.E."/>
            <person name="Ju Y.M."/>
            <person name="Slot J.C."/>
            <person name="Ahrendt S."/>
            <person name="Moore L.P."/>
            <person name="Eastman K.E."/>
            <person name="Scott K."/>
            <person name="Konkel Z."/>
            <person name="Mondo S.J."/>
            <person name="Kuo A."/>
            <person name="Hayes R.D."/>
            <person name="Haridas S."/>
            <person name="Andreopoulos B."/>
            <person name="Riley R."/>
            <person name="LaButti K."/>
            <person name="Pangilinan J."/>
            <person name="Lipzen A."/>
            <person name="Amirebrahimi M."/>
            <person name="Yan J."/>
            <person name="Adam C."/>
            <person name="Keymanesh K."/>
            <person name="Ng V."/>
            <person name="Louie K."/>
            <person name="Northen T."/>
            <person name="Drula E."/>
            <person name="Henrissat B."/>
            <person name="Hsieh H.M."/>
            <person name="Youens-Clark K."/>
            <person name="Lutzoni F."/>
            <person name="Miadlikowska J."/>
            <person name="Eastwood D.C."/>
            <person name="Hamelin R.C."/>
            <person name="Grigoriev I.V."/>
            <person name="U'Ren J.M."/>
        </authorList>
    </citation>
    <scope>NUCLEOTIDE SEQUENCE [LARGE SCALE GENOMIC DNA]</scope>
    <source>
        <strain evidence="1 2">ER1909</strain>
    </source>
</reference>
<organism evidence="1 2">
    <name type="scientific">Hypoxylon rubiginosum</name>
    <dbReference type="NCBI Taxonomy" id="110542"/>
    <lineage>
        <taxon>Eukaryota</taxon>
        <taxon>Fungi</taxon>
        <taxon>Dikarya</taxon>
        <taxon>Ascomycota</taxon>
        <taxon>Pezizomycotina</taxon>
        <taxon>Sordariomycetes</taxon>
        <taxon>Xylariomycetidae</taxon>
        <taxon>Xylariales</taxon>
        <taxon>Hypoxylaceae</taxon>
        <taxon>Hypoxylon</taxon>
    </lineage>
</organism>